<evidence type="ECO:0000256" key="7">
    <source>
        <dbReference type="ARBA" id="ARBA00023180"/>
    </source>
</evidence>
<proteinExistence type="predicted"/>
<feature type="compositionally biased region" description="Basic and acidic residues" evidence="9">
    <location>
        <begin position="392"/>
        <end position="422"/>
    </location>
</feature>
<organism evidence="13">
    <name type="scientific">Trypanosoma brucei</name>
    <dbReference type="NCBI Taxonomy" id="5691"/>
    <lineage>
        <taxon>Eukaryota</taxon>
        <taxon>Discoba</taxon>
        <taxon>Euglenozoa</taxon>
        <taxon>Kinetoplastea</taxon>
        <taxon>Metakinetoplastina</taxon>
        <taxon>Trypanosomatida</taxon>
        <taxon>Trypanosomatidae</taxon>
        <taxon>Trypanosoma</taxon>
    </lineage>
</organism>
<keyword evidence="4" id="KW-0336">GPI-anchor</keyword>
<dbReference type="VEuPathDB" id="TriTrypDB:Tb11.1040"/>
<dbReference type="GO" id="GO:0098552">
    <property type="term" value="C:side of membrane"/>
    <property type="evidence" value="ECO:0007669"/>
    <property type="project" value="UniProtKB-KW"/>
</dbReference>
<dbReference type="Gene3D" id="4.10.110.20">
    <property type="entry name" value="Variant surface glycoprotein MITAT 1.2, VSG 221, C-terminal domain"/>
    <property type="match status" value="1"/>
</dbReference>
<sequence>MQTLWKLLLVAGTCLYRADGAESDGKNIPDMNAVCDLIRLAHADVSKLPQLVSTAELTDELRAINISAADPEWAQQFPTSKETEDKEAKPCGNATPADKCKTAWLQWQADSIKASEEGYEIAKNKPTAEKLLTGAGVATAIAISGITEEAIAEIRIFDEQSKPQLDQLATKVKAELAQAAYGADTINSNDSKRCELAPTGSKEETCKLPAVGAALCVTAACICTKDGRTNNEDICGGTTTGKQASLASGKLSGAYQPFGQACLAKAPEPITVEAIASALAHFKARLHFVASGSTSIITLGTTTGHADCQLATSHACADFTLDSHHKATTAHADNKWRRRLETAMDPLTKGKEAAMRQDNLVTNLKAKKARALLMLKQLKDARLPVLTAEGQNKADNRGPETAADKNQQESEKKCNAKEKQTDCKPPCTWNGEEKDEKKKCTLSEDAKKEVQQAAEKANQEAGRKDDKTEEKCAKHGTNKETCLADKTGDKQNCAFRKGKEGEDDKETEKCRNGTLSSIRIWL</sequence>
<keyword evidence="5 10" id="KW-0732">Signal</keyword>
<feature type="compositionally biased region" description="Basic and acidic residues" evidence="9">
    <location>
        <begin position="457"/>
        <end position="471"/>
    </location>
</feature>
<dbReference type="InterPro" id="IPR019609">
    <property type="entry name" value="Variant_surf_glycoprt_trypan_C"/>
</dbReference>
<keyword evidence="8" id="KW-0449">Lipoprotein</keyword>
<dbReference type="InterPro" id="IPR027446">
    <property type="entry name" value="VSG_C_dom_sf"/>
</dbReference>
<comment type="function">
    <text evidence="1">VSG forms a coat on the surface of the parasite. The trypanosome evades the immune response of the host by expressing a series of antigenically distinct VSGs from an estimated 1000 VSG genes.</text>
</comment>
<keyword evidence="3" id="KW-1003">Cell membrane</keyword>
<dbReference type="AlphaFoldDB" id="A0A1V0FXT2"/>
<dbReference type="VEuPathDB" id="TriTrypDB:Tb1125.Tb11.1040"/>
<dbReference type="GO" id="GO:0005886">
    <property type="term" value="C:plasma membrane"/>
    <property type="evidence" value="ECO:0007669"/>
    <property type="project" value="UniProtKB-SubCell"/>
</dbReference>
<feature type="region of interest" description="Disordered" evidence="9">
    <location>
        <begin position="75"/>
        <end position="96"/>
    </location>
</feature>
<evidence type="ECO:0000256" key="9">
    <source>
        <dbReference type="SAM" id="MobiDB-lite"/>
    </source>
</evidence>
<feature type="domain" description="Trypanosome variant surface glycoprotein C-terminal" evidence="11">
    <location>
        <begin position="414"/>
        <end position="514"/>
    </location>
</feature>
<evidence type="ECO:0000256" key="1">
    <source>
        <dbReference type="ARBA" id="ARBA00002523"/>
    </source>
</evidence>
<evidence type="ECO:0000313" key="13">
    <source>
        <dbReference type="EMBL" id="ARB50550.1"/>
    </source>
</evidence>
<protein>
    <submittedName>
        <fullName evidence="13">Variant surface glycoprotein</fullName>
    </submittedName>
</protein>
<feature type="signal peptide" evidence="10">
    <location>
        <begin position="1"/>
        <end position="20"/>
    </location>
</feature>
<feature type="domain" description="Trypanosome variant surface glycoprotein B-type N-terminal" evidence="12">
    <location>
        <begin position="14"/>
        <end position="365"/>
    </location>
</feature>
<dbReference type="VEuPathDB" id="TriTrypDB:Tbg972.9.570"/>
<accession>A0A1V0FXT2</accession>
<feature type="region of interest" description="Disordered" evidence="9">
    <location>
        <begin position="387"/>
        <end position="471"/>
    </location>
</feature>
<dbReference type="InterPro" id="IPR025932">
    <property type="entry name" value="Trypano_VSG_B_N_dom"/>
</dbReference>
<evidence type="ECO:0000256" key="3">
    <source>
        <dbReference type="ARBA" id="ARBA00022475"/>
    </source>
</evidence>
<comment type="subcellular location">
    <subcellularLocation>
        <location evidence="2">Cell membrane</location>
        <topology evidence="2">Lipid-anchor</topology>
        <topology evidence="2">GPI-anchor</topology>
    </subcellularLocation>
</comment>
<keyword evidence="7" id="KW-0325">Glycoprotein</keyword>
<evidence type="ECO:0000256" key="2">
    <source>
        <dbReference type="ARBA" id="ARBA00004609"/>
    </source>
</evidence>
<evidence type="ECO:0000256" key="5">
    <source>
        <dbReference type="ARBA" id="ARBA00022729"/>
    </source>
</evidence>
<name>A0A1V0FXT2_9TRYP</name>
<feature type="compositionally biased region" description="Basic and acidic residues" evidence="9">
    <location>
        <begin position="431"/>
        <end position="450"/>
    </location>
</feature>
<dbReference type="Pfam" id="PF13206">
    <property type="entry name" value="VSG_B"/>
    <property type="match status" value="1"/>
</dbReference>
<evidence type="ECO:0000259" key="11">
    <source>
        <dbReference type="Pfam" id="PF10659"/>
    </source>
</evidence>
<evidence type="ECO:0000259" key="12">
    <source>
        <dbReference type="Pfam" id="PF13206"/>
    </source>
</evidence>
<keyword evidence="6" id="KW-0472">Membrane</keyword>
<dbReference type="EMBL" id="KY404299">
    <property type="protein sequence ID" value="ARB50550.1"/>
    <property type="molecule type" value="Genomic_DNA"/>
</dbReference>
<dbReference type="SUPFAM" id="SSF118251">
    <property type="entry name" value="Variant surface glycoprotein MITAT 1.2, VSG 221, C-terminal domain"/>
    <property type="match status" value="1"/>
</dbReference>
<reference evidence="13" key="1">
    <citation type="submission" date="2016-12" db="EMBL/GenBank/DDBJ databases">
        <title>Extending the VSGnome of Trypanosoma brucei strain TREU927.</title>
        <authorList>
            <person name="Cross G.A."/>
        </authorList>
    </citation>
    <scope>NUCLEOTIDE SEQUENCE</scope>
    <source>
        <strain evidence="13">Tb927.99.149</strain>
    </source>
</reference>
<dbReference type="VEuPathDB" id="TriTrypDB:Tb427_000500400"/>
<dbReference type="Pfam" id="PF10659">
    <property type="entry name" value="Trypan_glycop_C"/>
    <property type="match status" value="1"/>
</dbReference>
<feature type="chain" id="PRO_5011962411" evidence="10">
    <location>
        <begin position="21"/>
        <end position="522"/>
    </location>
</feature>
<evidence type="ECO:0000256" key="8">
    <source>
        <dbReference type="ARBA" id="ARBA00023288"/>
    </source>
</evidence>
<evidence type="ECO:0000256" key="6">
    <source>
        <dbReference type="ARBA" id="ARBA00023136"/>
    </source>
</evidence>
<evidence type="ECO:0000256" key="10">
    <source>
        <dbReference type="SAM" id="SignalP"/>
    </source>
</evidence>
<evidence type="ECO:0000256" key="4">
    <source>
        <dbReference type="ARBA" id="ARBA00022622"/>
    </source>
</evidence>